<gene>
    <name evidence="1" type="ORF">JKG61_20870</name>
</gene>
<name>A0ABS1R930_9SPHI</name>
<keyword evidence="2" id="KW-1185">Reference proteome</keyword>
<proteinExistence type="predicted"/>
<evidence type="ECO:0000313" key="2">
    <source>
        <dbReference type="Proteomes" id="UP000625283"/>
    </source>
</evidence>
<dbReference type="EMBL" id="JAERTY010000013">
    <property type="protein sequence ID" value="MBL1411222.1"/>
    <property type="molecule type" value="Genomic_DNA"/>
</dbReference>
<protein>
    <submittedName>
        <fullName evidence="1">Uncharacterized protein</fullName>
    </submittedName>
</protein>
<dbReference type="RefSeq" id="WP_202104951.1">
    <property type="nucleotide sequence ID" value="NZ_JAERTY010000013.1"/>
</dbReference>
<organism evidence="1 2">
    <name type="scientific">Sphingobacterium faecale</name>
    <dbReference type="NCBI Taxonomy" id="2803775"/>
    <lineage>
        <taxon>Bacteria</taxon>
        <taxon>Pseudomonadati</taxon>
        <taxon>Bacteroidota</taxon>
        <taxon>Sphingobacteriia</taxon>
        <taxon>Sphingobacteriales</taxon>
        <taxon>Sphingobacteriaceae</taxon>
        <taxon>Sphingobacterium</taxon>
    </lineage>
</organism>
<dbReference type="Proteomes" id="UP000625283">
    <property type="component" value="Unassembled WGS sequence"/>
</dbReference>
<comment type="caution">
    <text evidence="1">The sequence shown here is derived from an EMBL/GenBank/DDBJ whole genome shotgun (WGS) entry which is preliminary data.</text>
</comment>
<evidence type="ECO:0000313" key="1">
    <source>
        <dbReference type="EMBL" id="MBL1411222.1"/>
    </source>
</evidence>
<accession>A0ABS1R930</accession>
<sequence length="46" mass="5187">MTVSIKVYIEAGWLAKTSTKNTEEGFLSYYIITENGKRIIESESKG</sequence>
<reference evidence="1 2" key="1">
    <citation type="submission" date="2021-01" db="EMBL/GenBank/DDBJ databases">
        <title>C459-1 draft genome sequence.</title>
        <authorList>
            <person name="Zhang X.-F."/>
        </authorList>
    </citation>
    <scope>NUCLEOTIDE SEQUENCE [LARGE SCALE GENOMIC DNA]</scope>
    <source>
        <strain evidence="2">C459-1</strain>
    </source>
</reference>